<evidence type="ECO:0000313" key="4">
    <source>
        <dbReference type="Proteomes" id="UP000324479"/>
    </source>
</evidence>
<feature type="domain" description="SHOCT" evidence="2">
    <location>
        <begin position="275"/>
        <end position="301"/>
    </location>
</feature>
<dbReference type="EMBL" id="VWOX01000013">
    <property type="protein sequence ID" value="KAA5540460.1"/>
    <property type="molecule type" value="Genomic_DNA"/>
</dbReference>
<dbReference type="AlphaFoldDB" id="A0A5M6D1E6"/>
<evidence type="ECO:0000256" key="1">
    <source>
        <dbReference type="SAM" id="MobiDB-lite"/>
    </source>
</evidence>
<dbReference type="Proteomes" id="UP000324479">
    <property type="component" value="Unassembled WGS sequence"/>
</dbReference>
<accession>A0A5M6D1E6</accession>
<dbReference type="RefSeq" id="WP_150078447.1">
    <property type="nucleotide sequence ID" value="NZ_VWOX01000013.1"/>
</dbReference>
<feature type="compositionally biased region" description="Low complexity" evidence="1">
    <location>
        <begin position="212"/>
        <end position="242"/>
    </location>
</feature>
<gene>
    <name evidence="3" type="ORF">FYK55_20835</name>
</gene>
<dbReference type="InterPro" id="IPR018649">
    <property type="entry name" value="SHOCT"/>
</dbReference>
<proteinExistence type="predicted"/>
<comment type="caution">
    <text evidence="3">The sequence shown here is derived from an EMBL/GenBank/DDBJ whole genome shotgun (WGS) entry which is preliminary data.</text>
</comment>
<feature type="compositionally biased region" description="Low complexity" evidence="1">
    <location>
        <begin position="91"/>
        <end position="117"/>
    </location>
</feature>
<feature type="region of interest" description="Disordered" evidence="1">
    <location>
        <begin position="211"/>
        <end position="272"/>
    </location>
</feature>
<protein>
    <submittedName>
        <fullName evidence="3">SHOCT domain-containing protein</fullName>
    </submittedName>
</protein>
<dbReference type="Pfam" id="PF09851">
    <property type="entry name" value="SHOCT"/>
    <property type="match status" value="1"/>
</dbReference>
<organism evidence="3 4">
    <name type="scientific">Roseiconus nitratireducens</name>
    <dbReference type="NCBI Taxonomy" id="2605748"/>
    <lineage>
        <taxon>Bacteria</taxon>
        <taxon>Pseudomonadati</taxon>
        <taxon>Planctomycetota</taxon>
        <taxon>Planctomycetia</taxon>
        <taxon>Pirellulales</taxon>
        <taxon>Pirellulaceae</taxon>
        <taxon>Roseiconus</taxon>
    </lineage>
</organism>
<keyword evidence="4" id="KW-1185">Reference proteome</keyword>
<name>A0A5M6D1E6_9BACT</name>
<feature type="region of interest" description="Disordered" evidence="1">
    <location>
        <begin position="91"/>
        <end position="125"/>
    </location>
</feature>
<sequence length="304" mass="31998">MPQLSESGQQLVQSLSNRYGLSTDAVTHMLIAVYNGNGSMAQFNHPEFMGSGQWMRGGMTMVSDLFNNHLKNLVNKLCSDLANELANHQQTPFSGSFQSQSQSGSGSQSQAAGNPGSANDLFVPDPSTNWWPQELGVPSATGAQNNTRYAYFANSHRLAVNTGGRPWVYDTLDHQIGGFGQQQGGSPSITFTSQYGTVDLSTLPVVMRDGVPQSAPQASTSSPTPADPPNAADTANATEASPVSSQGPAGEANRSSAVASPPETAAGNGEDVIATLERLGGLRDKGYISEEEFAAKKSELLSRL</sequence>
<evidence type="ECO:0000259" key="2">
    <source>
        <dbReference type="Pfam" id="PF09851"/>
    </source>
</evidence>
<feature type="compositionally biased region" description="Polar residues" evidence="1">
    <location>
        <begin position="243"/>
        <end position="258"/>
    </location>
</feature>
<evidence type="ECO:0000313" key="3">
    <source>
        <dbReference type="EMBL" id="KAA5540460.1"/>
    </source>
</evidence>
<reference evidence="3 4" key="1">
    <citation type="submission" date="2019-08" db="EMBL/GenBank/DDBJ databases">
        <authorList>
            <person name="Dhanesh K."/>
            <person name="Kumar G."/>
            <person name="Sasikala C."/>
            <person name="Venkata Ramana C."/>
        </authorList>
    </citation>
    <scope>NUCLEOTIDE SEQUENCE [LARGE SCALE GENOMIC DNA]</scope>
    <source>
        <strain evidence="3 4">JC645</strain>
    </source>
</reference>